<evidence type="ECO:0000259" key="10">
    <source>
        <dbReference type="Pfam" id="PF00324"/>
    </source>
</evidence>
<evidence type="ECO:0000313" key="11">
    <source>
        <dbReference type="EMBL" id="KAK4136428.1"/>
    </source>
</evidence>
<feature type="transmembrane region" description="Helical" evidence="9">
    <location>
        <begin position="210"/>
        <end position="234"/>
    </location>
</feature>
<dbReference type="GO" id="GO:0015171">
    <property type="term" value="F:amino acid transmembrane transporter activity"/>
    <property type="evidence" value="ECO:0007669"/>
    <property type="project" value="TreeGrafter"/>
</dbReference>
<reference evidence="11" key="2">
    <citation type="submission" date="2023-05" db="EMBL/GenBank/DDBJ databases">
        <authorList>
            <consortium name="Lawrence Berkeley National Laboratory"/>
            <person name="Steindorff A."/>
            <person name="Hensen N."/>
            <person name="Bonometti L."/>
            <person name="Westerberg I."/>
            <person name="Brannstrom I.O."/>
            <person name="Guillou S."/>
            <person name="Cros-Aarteil S."/>
            <person name="Calhoun S."/>
            <person name="Haridas S."/>
            <person name="Kuo A."/>
            <person name="Mondo S."/>
            <person name="Pangilinan J."/>
            <person name="Riley R."/>
            <person name="Labutti K."/>
            <person name="Andreopoulos B."/>
            <person name="Lipzen A."/>
            <person name="Chen C."/>
            <person name="Yanf M."/>
            <person name="Daum C."/>
            <person name="Ng V."/>
            <person name="Clum A."/>
            <person name="Ohm R."/>
            <person name="Martin F."/>
            <person name="Silar P."/>
            <person name="Natvig D."/>
            <person name="Lalanne C."/>
            <person name="Gautier V."/>
            <person name="Ament-Velasquez S.L."/>
            <person name="Kruys A."/>
            <person name="Hutchinson M.I."/>
            <person name="Powell A.J."/>
            <person name="Barry K."/>
            <person name="Miller A.N."/>
            <person name="Grigoriev I.V."/>
            <person name="Debuchy R."/>
            <person name="Gladieux P."/>
            <person name="Thoren M.H."/>
            <person name="Johannesson H."/>
        </authorList>
    </citation>
    <scope>NUCLEOTIDE SEQUENCE</scope>
    <source>
        <strain evidence="11">CBS 123565</strain>
    </source>
</reference>
<feature type="transmembrane region" description="Helical" evidence="9">
    <location>
        <begin position="578"/>
        <end position="595"/>
    </location>
</feature>
<evidence type="ECO:0000256" key="7">
    <source>
        <dbReference type="ARBA" id="ARBA00023136"/>
    </source>
</evidence>
<reference evidence="11" key="1">
    <citation type="journal article" date="2023" name="Mol. Phylogenet. Evol.">
        <title>Genome-scale phylogeny and comparative genomics of the fungal order Sordariales.</title>
        <authorList>
            <person name="Hensen N."/>
            <person name="Bonometti L."/>
            <person name="Westerberg I."/>
            <person name="Brannstrom I.O."/>
            <person name="Guillou S."/>
            <person name="Cros-Aarteil S."/>
            <person name="Calhoun S."/>
            <person name="Haridas S."/>
            <person name="Kuo A."/>
            <person name="Mondo S."/>
            <person name="Pangilinan J."/>
            <person name="Riley R."/>
            <person name="LaButti K."/>
            <person name="Andreopoulos B."/>
            <person name="Lipzen A."/>
            <person name="Chen C."/>
            <person name="Yan M."/>
            <person name="Daum C."/>
            <person name="Ng V."/>
            <person name="Clum A."/>
            <person name="Steindorff A."/>
            <person name="Ohm R.A."/>
            <person name="Martin F."/>
            <person name="Silar P."/>
            <person name="Natvig D.O."/>
            <person name="Lalanne C."/>
            <person name="Gautier V."/>
            <person name="Ament-Velasquez S.L."/>
            <person name="Kruys A."/>
            <person name="Hutchinson M.I."/>
            <person name="Powell A.J."/>
            <person name="Barry K."/>
            <person name="Miller A.N."/>
            <person name="Grigoriev I.V."/>
            <person name="Debuchy R."/>
            <person name="Gladieux P."/>
            <person name="Hiltunen Thoren M."/>
            <person name="Johannesson H."/>
        </authorList>
    </citation>
    <scope>NUCLEOTIDE SEQUENCE</scope>
    <source>
        <strain evidence="11">CBS 123565</strain>
    </source>
</reference>
<evidence type="ECO:0000313" key="12">
    <source>
        <dbReference type="Proteomes" id="UP001304895"/>
    </source>
</evidence>
<keyword evidence="12" id="KW-1185">Reference proteome</keyword>
<gene>
    <name evidence="11" type="ORF">BT67DRAFT_178491</name>
</gene>
<name>A0AAN6UNU0_9PEZI</name>
<keyword evidence="3" id="KW-1003">Cell membrane</keyword>
<evidence type="ECO:0000256" key="8">
    <source>
        <dbReference type="SAM" id="MobiDB-lite"/>
    </source>
</evidence>
<dbReference type="PROSITE" id="PS00218">
    <property type="entry name" value="AMINO_ACID_PERMEASE_1"/>
    <property type="match status" value="1"/>
</dbReference>
<feature type="region of interest" description="Disordered" evidence="8">
    <location>
        <begin position="21"/>
        <end position="101"/>
    </location>
</feature>
<organism evidence="11 12">
    <name type="scientific">Trichocladium antarcticum</name>
    <dbReference type="NCBI Taxonomy" id="1450529"/>
    <lineage>
        <taxon>Eukaryota</taxon>
        <taxon>Fungi</taxon>
        <taxon>Dikarya</taxon>
        <taxon>Ascomycota</taxon>
        <taxon>Pezizomycotina</taxon>
        <taxon>Sordariomycetes</taxon>
        <taxon>Sordariomycetidae</taxon>
        <taxon>Sordariales</taxon>
        <taxon>Chaetomiaceae</taxon>
        <taxon>Trichocladium</taxon>
    </lineage>
</organism>
<feature type="transmembrane region" description="Helical" evidence="9">
    <location>
        <begin position="270"/>
        <end position="292"/>
    </location>
</feature>
<feature type="transmembrane region" description="Helical" evidence="9">
    <location>
        <begin position="240"/>
        <end position="258"/>
    </location>
</feature>
<dbReference type="InterPro" id="IPR004841">
    <property type="entry name" value="AA-permease/SLC12A_dom"/>
</dbReference>
<dbReference type="AlphaFoldDB" id="A0AAN6UNU0"/>
<evidence type="ECO:0000256" key="6">
    <source>
        <dbReference type="ARBA" id="ARBA00022989"/>
    </source>
</evidence>
<dbReference type="InterPro" id="IPR004762">
    <property type="entry name" value="Amino_acid_permease_fungi"/>
</dbReference>
<evidence type="ECO:0000256" key="1">
    <source>
        <dbReference type="ARBA" id="ARBA00004651"/>
    </source>
</evidence>
<dbReference type="GO" id="GO:0005886">
    <property type="term" value="C:plasma membrane"/>
    <property type="evidence" value="ECO:0007669"/>
    <property type="project" value="UniProtKB-SubCell"/>
</dbReference>
<dbReference type="NCBIfam" id="TIGR00913">
    <property type="entry name" value="2A0310"/>
    <property type="match status" value="1"/>
</dbReference>
<comment type="subcellular location">
    <subcellularLocation>
        <location evidence="1">Cell membrane</location>
        <topology evidence="1">Multi-pass membrane protein</topology>
    </subcellularLocation>
</comment>
<evidence type="ECO:0000256" key="4">
    <source>
        <dbReference type="ARBA" id="ARBA00022692"/>
    </source>
</evidence>
<feature type="transmembrane region" description="Helical" evidence="9">
    <location>
        <begin position="132"/>
        <end position="150"/>
    </location>
</feature>
<accession>A0AAN6UNU0</accession>
<dbReference type="Proteomes" id="UP001304895">
    <property type="component" value="Unassembled WGS sequence"/>
</dbReference>
<evidence type="ECO:0000256" key="9">
    <source>
        <dbReference type="SAM" id="Phobius"/>
    </source>
</evidence>
<evidence type="ECO:0000256" key="3">
    <source>
        <dbReference type="ARBA" id="ARBA00022475"/>
    </source>
</evidence>
<feature type="domain" description="Amino acid permease/ SLC12A" evidence="10">
    <location>
        <begin position="131"/>
        <end position="604"/>
    </location>
</feature>
<keyword evidence="4 9" id="KW-0812">Transmembrane</keyword>
<proteinExistence type="predicted"/>
<dbReference type="EMBL" id="MU853403">
    <property type="protein sequence ID" value="KAK4136428.1"/>
    <property type="molecule type" value="Genomic_DNA"/>
</dbReference>
<dbReference type="Pfam" id="PF00324">
    <property type="entry name" value="AA_permease"/>
    <property type="match status" value="1"/>
</dbReference>
<dbReference type="PANTHER" id="PTHR43341">
    <property type="entry name" value="AMINO ACID PERMEASE"/>
    <property type="match status" value="1"/>
</dbReference>
<evidence type="ECO:0000256" key="2">
    <source>
        <dbReference type="ARBA" id="ARBA00022448"/>
    </source>
</evidence>
<sequence>MRPSRDIEMSAYRPWKERWKEDSWAPGSVASTHGASDYSHDAIHGRRRPPRSGTPPLRRFLDSFKRDPGRRVTPGPVANPTGARNQHGSDGSPRPENVPTRQHQGAHYFDLHAANVNTANTLLSRELKGRHLQMIAIGGSIGTGLFVASGKALSTGGPASLLIAYCFVGVMVYCTTQALGELAVTFPVAGSFSAYSTRFLDPAWGFAMGWNYALQWLVVLPLEVIAASITIGYWNNNLNRSIFITIFLAAVIFINLLGVKAYGEAEFVFALVKITAIVGFILLGIVINIGGFPDDGYIGGRFWSSPGAFNNGFKGLCTVFVTAALAFAGTELVGLAAAEAVNPRKSLPTAIKQVFWRITLFYTVSLALVSLLVPHDHPRLLGAKSAADASASPFVIAIESAGIAILPGVMNAVILIAVISVGNSAIFGSSRTLAALADQGQAPQILGYVDRRGRPLVAIGAASLVGLLGYLADLDRQTDVLSWLLAISALSIILTWASICLAHIRFRRAWAARGRSPRELAFRSQVGVAGSWLGLALNLLVLAAQFWTAVWPLAGSPGILPPGSPPHTRTAREAARDFFLQYLCAPIVVAFYVGYKVWYRTGVVRIDEIDVDTGRRDFNLPVLLAHERDEMRAWPRWKRVYKFLC</sequence>
<feature type="compositionally biased region" description="Basic and acidic residues" evidence="8">
    <location>
        <begin position="59"/>
        <end position="70"/>
    </location>
</feature>
<feature type="transmembrane region" description="Helical" evidence="9">
    <location>
        <begin position="455"/>
        <end position="472"/>
    </location>
</feature>
<evidence type="ECO:0000256" key="5">
    <source>
        <dbReference type="ARBA" id="ARBA00022970"/>
    </source>
</evidence>
<feature type="transmembrane region" description="Helical" evidence="9">
    <location>
        <begin position="354"/>
        <end position="374"/>
    </location>
</feature>
<feature type="transmembrane region" description="Helical" evidence="9">
    <location>
        <begin position="526"/>
        <end position="547"/>
    </location>
</feature>
<dbReference type="FunFam" id="1.20.1740.10:FF:000017">
    <property type="entry name" value="Amino acid permease"/>
    <property type="match status" value="1"/>
</dbReference>
<feature type="transmembrane region" description="Helical" evidence="9">
    <location>
        <begin position="484"/>
        <end position="506"/>
    </location>
</feature>
<keyword evidence="2" id="KW-0813">Transport</keyword>
<keyword evidence="5" id="KW-0029">Amino-acid transport</keyword>
<feature type="transmembrane region" description="Helical" evidence="9">
    <location>
        <begin position="162"/>
        <end position="189"/>
    </location>
</feature>
<dbReference type="InterPro" id="IPR004840">
    <property type="entry name" value="Amino_acid_permease_CS"/>
</dbReference>
<keyword evidence="7 9" id="KW-0472">Membrane</keyword>
<dbReference type="Gene3D" id="1.20.1740.10">
    <property type="entry name" value="Amino acid/polyamine transporter I"/>
    <property type="match status" value="1"/>
</dbReference>
<comment type="caution">
    <text evidence="11">The sequence shown here is derived from an EMBL/GenBank/DDBJ whole genome shotgun (WGS) entry which is preliminary data.</text>
</comment>
<dbReference type="PANTHER" id="PTHR43341:SF1">
    <property type="entry name" value="GENERAL AMINO-ACID PERMEASE GAP1"/>
    <property type="match status" value="1"/>
</dbReference>
<keyword evidence="6 9" id="KW-1133">Transmembrane helix</keyword>
<protein>
    <submittedName>
        <fullName evidence="11">Amino acid permease</fullName>
    </submittedName>
</protein>
<feature type="transmembrane region" description="Helical" evidence="9">
    <location>
        <begin position="394"/>
        <end position="421"/>
    </location>
</feature>
<dbReference type="InterPro" id="IPR050524">
    <property type="entry name" value="APC_YAT"/>
</dbReference>